<dbReference type="GeneID" id="17321954"/>
<dbReference type="EMBL" id="HG001691">
    <property type="protein sequence ID" value="CDF34400.1"/>
    <property type="molecule type" value="Genomic_DNA"/>
</dbReference>
<proteinExistence type="predicted"/>
<dbReference type="Gramene" id="CDF34400">
    <property type="protein sequence ID" value="CDF34400"/>
    <property type="gene ID" value="CHC_T00003101001"/>
</dbReference>
<organism evidence="2 3">
    <name type="scientific">Chondrus crispus</name>
    <name type="common">Carrageen Irish moss</name>
    <name type="synonym">Polymorpha crispa</name>
    <dbReference type="NCBI Taxonomy" id="2769"/>
    <lineage>
        <taxon>Eukaryota</taxon>
        <taxon>Rhodophyta</taxon>
        <taxon>Florideophyceae</taxon>
        <taxon>Rhodymeniophycidae</taxon>
        <taxon>Gigartinales</taxon>
        <taxon>Gigartinaceae</taxon>
        <taxon>Chondrus</taxon>
    </lineage>
</organism>
<evidence type="ECO:0000256" key="1">
    <source>
        <dbReference type="SAM" id="MobiDB-lite"/>
    </source>
</evidence>
<feature type="compositionally biased region" description="Basic residues" evidence="1">
    <location>
        <begin position="13"/>
        <end position="24"/>
    </location>
</feature>
<feature type="region of interest" description="Disordered" evidence="1">
    <location>
        <begin position="1"/>
        <end position="24"/>
    </location>
</feature>
<feature type="region of interest" description="Disordered" evidence="1">
    <location>
        <begin position="69"/>
        <end position="168"/>
    </location>
</feature>
<protein>
    <submittedName>
        <fullName evidence="2">Uncharacterized protein</fullName>
    </submittedName>
</protein>
<dbReference type="Proteomes" id="UP000012073">
    <property type="component" value="Unassembled WGS sequence"/>
</dbReference>
<keyword evidence="3" id="KW-1185">Reference proteome</keyword>
<name>R7QAA6_CHOCR</name>
<evidence type="ECO:0000313" key="3">
    <source>
        <dbReference type="Proteomes" id="UP000012073"/>
    </source>
</evidence>
<dbReference type="KEGG" id="ccp:CHC_T00003101001"/>
<sequence length="292" mass="33286">MTPAQNHPLLPAVHHHRSSRRGPVHLRLARVPSSRHRPSPARAFRRHPLFARRLPRVPLVVRHRRLRPGRPCALPQGLHQGPRPRRRRARRCRGLRRRLRLRPPQGRRRLRHRPRRHHALLPRGRESIPHGAHASAPRPRLQDRAARSPRDPPAFPPSAPTPARRARHTHARVVVNGSTLLACAVPSGDRVRVLDVHVPPELLLAKPPLNTMAVEYDPASRAAYWLKSVDVVLCILPLPPIADDAWRFTPHVPDMTPPRLWACWQELGNESWRMGAGEWELEDGSWRMGAGG</sequence>
<gene>
    <name evidence="2" type="ORF">CHC_T00003101001</name>
</gene>
<feature type="compositionally biased region" description="Pro residues" evidence="1">
    <location>
        <begin position="151"/>
        <end position="160"/>
    </location>
</feature>
<reference evidence="3" key="1">
    <citation type="journal article" date="2013" name="Proc. Natl. Acad. Sci. U.S.A.">
        <title>Genome structure and metabolic features in the red seaweed Chondrus crispus shed light on evolution of the Archaeplastida.</title>
        <authorList>
            <person name="Collen J."/>
            <person name="Porcel B."/>
            <person name="Carre W."/>
            <person name="Ball S.G."/>
            <person name="Chaparro C."/>
            <person name="Tonon T."/>
            <person name="Barbeyron T."/>
            <person name="Michel G."/>
            <person name="Noel B."/>
            <person name="Valentin K."/>
            <person name="Elias M."/>
            <person name="Artiguenave F."/>
            <person name="Arun A."/>
            <person name="Aury J.M."/>
            <person name="Barbosa-Neto J.F."/>
            <person name="Bothwell J.H."/>
            <person name="Bouget F.Y."/>
            <person name="Brillet L."/>
            <person name="Cabello-Hurtado F."/>
            <person name="Capella-Gutierrez S."/>
            <person name="Charrier B."/>
            <person name="Cladiere L."/>
            <person name="Cock J.M."/>
            <person name="Coelho S.M."/>
            <person name="Colleoni C."/>
            <person name="Czjzek M."/>
            <person name="Da Silva C."/>
            <person name="Delage L."/>
            <person name="Denoeud F."/>
            <person name="Deschamps P."/>
            <person name="Dittami S.M."/>
            <person name="Gabaldon T."/>
            <person name="Gachon C.M."/>
            <person name="Groisillier A."/>
            <person name="Herve C."/>
            <person name="Jabbari K."/>
            <person name="Katinka M."/>
            <person name="Kloareg B."/>
            <person name="Kowalczyk N."/>
            <person name="Labadie K."/>
            <person name="Leblanc C."/>
            <person name="Lopez P.J."/>
            <person name="McLachlan D.H."/>
            <person name="Meslet-Cladiere L."/>
            <person name="Moustafa A."/>
            <person name="Nehr Z."/>
            <person name="Nyvall Collen P."/>
            <person name="Panaud O."/>
            <person name="Partensky F."/>
            <person name="Poulain J."/>
            <person name="Rensing S.A."/>
            <person name="Rousvoal S."/>
            <person name="Samson G."/>
            <person name="Symeonidi A."/>
            <person name="Weissenbach J."/>
            <person name="Zambounis A."/>
            <person name="Wincker P."/>
            <person name="Boyen C."/>
        </authorList>
    </citation>
    <scope>NUCLEOTIDE SEQUENCE [LARGE SCALE GENOMIC DNA]</scope>
    <source>
        <strain evidence="3">cv. Stackhouse</strain>
    </source>
</reference>
<accession>R7QAA6</accession>
<evidence type="ECO:0000313" key="2">
    <source>
        <dbReference type="EMBL" id="CDF34400.1"/>
    </source>
</evidence>
<feature type="compositionally biased region" description="Low complexity" evidence="1">
    <location>
        <begin position="69"/>
        <end position="81"/>
    </location>
</feature>
<dbReference type="RefSeq" id="XP_005714219.1">
    <property type="nucleotide sequence ID" value="XM_005714162.1"/>
</dbReference>
<feature type="compositionally biased region" description="Basic residues" evidence="1">
    <location>
        <begin position="82"/>
        <end position="120"/>
    </location>
</feature>
<dbReference type="AlphaFoldDB" id="R7QAA6"/>
<feature type="compositionally biased region" description="Basic and acidic residues" evidence="1">
    <location>
        <begin position="140"/>
        <end position="150"/>
    </location>
</feature>